<name>A0A7Y0AKJ9_9FLAO</name>
<dbReference type="AlphaFoldDB" id="A0A7Y0AKJ9"/>
<keyword evidence="2" id="KW-1185">Reference proteome</keyword>
<evidence type="ECO:0000313" key="1">
    <source>
        <dbReference type="EMBL" id="NML69048.1"/>
    </source>
</evidence>
<gene>
    <name evidence="1" type="ORF">HHL23_04480</name>
</gene>
<organism evidence="1 2">
    <name type="scientific">Chryseobacterium antibioticum</name>
    <dbReference type="NCBI Taxonomy" id="2728847"/>
    <lineage>
        <taxon>Bacteria</taxon>
        <taxon>Pseudomonadati</taxon>
        <taxon>Bacteroidota</taxon>
        <taxon>Flavobacteriia</taxon>
        <taxon>Flavobacteriales</taxon>
        <taxon>Weeksellaceae</taxon>
        <taxon>Chryseobacterium group</taxon>
        <taxon>Chryseobacterium</taxon>
    </lineage>
</organism>
<sequence length="111" mass="13359">MEELIPLNYKQIYIDIITKKFPHKLKECKPLLDKKDFSALDVIQINQKIFGDRDHSVQIFNQKLRSYNKQAMIKILNYQKKHGLNNSQLAFHFKMSRNTIAKWKKQFYTNI</sequence>
<dbReference type="InterPro" id="IPR010921">
    <property type="entry name" value="Trp_repressor/repl_initiator"/>
</dbReference>
<dbReference type="SUPFAM" id="SSF48295">
    <property type="entry name" value="TrpR-like"/>
    <property type="match status" value="1"/>
</dbReference>
<dbReference type="EMBL" id="JABBGI010000004">
    <property type="protein sequence ID" value="NML69048.1"/>
    <property type="molecule type" value="Genomic_DNA"/>
</dbReference>
<dbReference type="Proteomes" id="UP000544054">
    <property type="component" value="Unassembled WGS sequence"/>
</dbReference>
<accession>A0A7Y0AKJ9</accession>
<evidence type="ECO:0000313" key="2">
    <source>
        <dbReference type="Proteomes" id="UP000544054"/>
    </source>
</evidence>
<protein>
    <submittedName>
        <fullName evidence="1">Helix-turn-helix domain-containing protein</fullName>
    </submittedName>
</protein>
<dbReference type="RefSeq" id="WP_169233617.1">
    <property type="nucleotide sequence ID" value="NZ_JABBGI010000004.1"/>
</dbReference>
<comment type="caution">
    <text evidence="1">The sequence shown here is derived from an EMBL/GenBank/DDBJ whole genome shotgun (WGS) entry which is preliminary data.</text>
</comment>
<proteinExistence type="predicted"/>
<dbReference type="GO" id="GO:0043565">
    <property type="term" value="F:sequence-specific DNA binding"/>
    <property type="evidence" value="ECO:0007669"/>
    <property type="project" value="InterPro"/>
</dbReference>
<reference evidence="1 2" key="1">
    <citation type="submission" date="2020-04" db="EMBL/GenBank/DDBJ databases">
        <title>Chryseobacterium sp. RP-3-3 sp. nov., isolated from Jeju soil.</title>
        <authorList>
            <person name="Dahal R.H."/>
        </authorList>
    </citation>
    <scope>NUCLEOTIDE SEQUENCE [LARGE SCALE GENOMIC DNA]</scope>
    <source>
        <strain evidence="1 2">RP-3-3</strain>
    </source>
</reference>